<feature type="compositionally biased region" description="Low complexity" evidence="1">
    <location>
        <begin position="1210"/>
        <end position="1236"/>
    </location>
</feature>
<protein>
    <recommendedName>
        <fullName evidence="5">VIR protein</fullName>
    </recommendedName>
</protein>
<dbReference type="InterPro" id="IPR008780">
    <property type="entry name" value="Plasmodium_Vir"/>
</dbReference>
<feature type="compositionally biased region" description="Low complexity" evidence="1">
    <location>
        <begin position="1249"/>
        <end position="1264"/>
    </location>
</feature>
<dbReference type="EMBL" id="KQ235342">
    <property type="protein sequence ID" value="KNA00231.1"/>
    <property type="molecule type" value="Genomic_DNA"/>
</dbReference>
<evidence type="ECO:0000256" key="2">
    <source>
        <dbReference type="SAM" id="Phobius"/>
    </source>
</evidence>
<evidence type="ECO:0000313" key="4">
    <source>
        <dbReference type="Proteomes" id="UP000053239"/>
    </source>
</evidence>
<feature type="transmembrane region" description="Helical" evidence="2">
    <location>
        <begin position="1342"/>
        <end position="1363"/>
    </location>
</feature>
<gene>
    <name evidence="3" type="ORF">PVNG_05399</name>
</gene>
<evidence type="ECO:0008006" key="5">
    <source>
        <dbReference type="Google" id="ProtNLM"/>
    </source>
</evidence>
<accession>A0A0J9TW53</accession>
<name>A0A0J9TW53_PLAVI</name>
<feature type="transmembrane region" description="Helical" evidence="2">
    <location>
        <begin position="915"/>
        <end position="936"/>
    </location>
</feature>
<evidence type="ECO:0000313" key="3">
    <source>
        <dbReference type="EMBL" id="KNA00231.1"/>
    </source>
</evidence>
<sequence length="1369" mass="158336">MKILKENNKCFKGGKKNCIENFNIVFNTQVLRNKKLLHDFVVHYDNIKNILNDAKHTNKEIYCEYVKHYFELYKKMKKESPLDLTEHYGEEIKNFEEKFKNGSLSFLDEKCPQNGIKSLFKAANVTRGPLKQLSNEVIEPIIGPLKNEKEIKENILKGLPSDTIYEEFNKTDNISNYESVCKGHFGSENKKEELNKFCKTLYRNLKEKKYISNNKDKLEENRCSYLIYWAGDQLRSIFSDSSKYNNFIDDLNEINKILLSINNDDVAGKYCYFYIDGNFSLWNEEKYLHDYFKNHGSIKTKYYYNEKEKKMYCDYLDYVKKLYEKYIWNCCRYFYRGKPWNLCSRYFECDKVYNPFELLSKFKCGSEIKDKNELAGESVQRIYEALIIDRDIIIQSQVKTHNKFLFDPFNKFVTASFTILGTLSVLFVLYKDDILNELPVNKIYEEFKKVNGTNKYSNICTLEKPLKDNYKDFGEICEHFAYNLDRILSNEYNEKKIERCILLKYWIYDKLKNKYGTDNKIKVLPLTEQLKKLQYNIKDEKSVKFDCYDDYNDYMSKWEVERDLFEYFINFDEIKKRDNLASEEDKKYIQYVQYIKTLYDEKIDKEHCCDLDYRHLYDHYFDCNPKYDPNHLLLKFKDIEKMPEKEVEVKEDKKTSSEKGASVNFSTEALYTPDIVIPNVSRGWNKRRNKLRTKLHNVKCIVNYADRKDGYALVSCYNPGKKYPNVENIFRPTVEEDKFFDENKKEKGRDRSRETTRGDSQDSVRSTPGVTETSAEGPNQDGNSATPKSKIHDGIPEYLQGYSLLGEYIKERRNDTYGSYQPGREAAFTYSGSGRRFIPGVDETKVGWTYTKLENGKVTSVDEKVVEKYEIPVNGGGQNEGTTSTMTKSPTLEFSNTELPDGLEPTEVSMFKTPMFRGSTLAVLLVGIVFVFFIYYKVYDNYKMYLAMQREFEQNAQMEYIEAPPRRDVPKRSAQAPRSKKKAPPREREDESKKVELDVMYKEFFSKEETPQNKNYCDTTDSKIQNNSKEKQLCSKLVYHLEKIKKEQKPNNQADYCSYLRYWLYDKIGEIHKEHSAKTSTIHFFKYLIDAWSKVNSAKLSNICAPPKVENVTLKELKDRKYTYIYFKNLDKIHKVSTSKNTADCSKYLTYLQSLSSLHEKYRQNQCVYILWAPDPVDYFPCSNKDKLSYLTSGLQNCKDGKEPYSTPQTSSALTTSRSGTGASTSLSAKTGSAGARGLPGSSGTGGTARAPALAAAPVQAKPASTLGQGQANRAQLSTAQPSVGGALTQLGGRTAQLAQSPPGGGSETLIANGDMVTALTGVAPASSGFSEKASEMLKSDYFRHTLVGATVFSVLAFVFFFFKVKIDL</sequence>
<reference evidence="3 4" key="1">
    <citation type="submission" date="2011-09" db="EMBL/GenBank/DDBJ databases">
        <title>The Genome Sequence of Plasmodium vivax North Korean.</title>
        <authorList>
            <consortium name="The Broad Institute Genome Sequencing Platform"/>
            <consortium name="The Broad Institute Genome Sequencing Center for Infectious Disease"/>
            <person name="Neafsey D."/>
            <person name="Carlton J."/>
            <person name="Barnwell J."/>
            <person name="Collins W."/>
            <person name="Escalante A."/>
            <person name="Mullikin J."/>
            <person name="Saul A."/>
            <person name="Guigo R."/>
            <person name="Camara F."/>
            <person name="Young S.K."/>
            <person name="Zeng Q."/>
            <person name="Gargeya S."/>
            <person name="Fitzgerald M."/>
            <person name="Haas B."/>
            <person name="Abouelleil A."/>
            <person name="Alvarado L."/>
            <person name="Arachchi H.M."/>
            <person name="Berlin A."/>
            <person name="Brown A."/>
            <person name="Chapman S.B."/>
            <person name="Chen Z."/>
            <person name="Dunbar C."/>
            <person name="Freedman E."/>
            <person name="Gearin G."/>
            <person name="Gellesch M."/>
            <person name="Goldberg J."/>
            <person name="Griggs A."/>
            <person name="Gujja S."/>
            <person name="Heiman D."/>
            <person name="Howarth C."/>
            <person name="Larson L."/>
            <person name="Lui A."/>
            <person name="MacDonald P.J.P."/>
            <person name="Montmayeur A."/>
            <person name="Murphy C."/>
            <person name="Neiman D."/>
            <person name="Pearson M."/>
            <person name="Priest M."/>
            <person name="Roberts A."/>
            <person name="Saif S."/>
            <person name="Shea T."/>
            <person name="Shenoy N."/>
            <person name="Sisk P."/>
            <person name="Stolte C."/>
            <person name="Sykes S."/>
            <person name="Wortman J."/>
            <person name="Nusbaum C."/>
            <person name="Birren B."/>
        </authorList>
    </citation>
    <scope>NUCLEOTIDE SEQUENCE [LARGE SCALE GENOMIC DNA]</scope>
    <source>
        <strain evidence="3 4">North Korean</strain>
    </source>
</reference>
<feature type="region of interest" description="Disordered" evidence="1">
    <location>
        <begin position="1201"/>
        <end position="1273"/>
    </location>
</feature>
<dbReference type="OrthoDB" id="388763at2759"/>
<evidence type="ECO:0000256" key="1">
    <source>
        <dbReference type="SAM" id="MobiDB-lite"/>
    </source>
</evidence>
<organism evidence="3 4">
    <name type="scientific">Plasmodium vivax North Korean</name>
    <dbReference type="NCBI Taxonomy" id="1035514"/>
    <lineage>
        <taxon>Eukaryota</taxon>
        <taxon>Sar</taxon>
        <taxon>Alveolata</taxon>
        <taxon>Apicomplexa</taxon>
        <taxon>Aconoidasida</taxon>
        <taxon>Haemosporida</taxon>
        <taxon>Plasmodiidae</taxon>
        <taxon>Plasmodium</taxon>
        <taxon>Plasmodium (Plasmodium)</taxon>
    </lineage>
</organism>
<feature type="compositionally biased region" description="Polar residues" evidence="1">
    <location>
        <begin position="763"/>
        <end position="787"/>
    </location>
</feature>
<feature type="region of interest" description="Disordered" evidence="1">
    <location>
        <begin position="740"/>
        <end position="793"/>
    </location>
</feature>
<proteinExistence type="predicted"/>
<keyword evidence="2" id="KW-0812">Transmembrane</keyword>
<feature type="compositionally biased region" description="Basic and acidic residues" evidence="1">
    <location>
        <begin position="984"/>
        <end position="993"/>
    </location>
</feature>
<dbReference type="Pfam" id="PF05795">
    <property type="entry name" value="Plasmodium_Vir"/>
    <property type="match status" value="4"/>
</dbReference>
<feature type="region of interest" description="Disordered" evidence="1">
    <location>
        <begin position="963"/>
        <end position="993"/>
    </location>
</feature>
<feature type="compositionally biased region" description="Basic and acidic residues" evidence="1">
    <location>
        <begin position="740"/>
        <end position="762"/>
    </location>
</feature>
<dbReference type="Proteomes" id="UP000053239">
    <property type="component" value="Unassembled WGS sequence"/>
</dbReference>
<keyword evidence="2" id="KW-1133">Transmembrane helix</keyword>
<keyword evidence="2" id="KW-0472">Membrane</keyword>